<evidence type="ECO:0000313" key="1">
    <source>
        <dbReference type="EMBL" id="KAF5718285.1"/>
    </source>
</evidence>
<dbReference type="EMBL" id="JAAOAN010000170">
    <property type="protein sequence ID" value="KAF5718285.1"/>
    <property type="molecule type" value="Genomic_DNA"/>
</dbReference>
<reference evidence="1 2" key="1">
    <citation type="submission" date="2020-05" db="EMBL/GenBank/DDBJ databases">
        <title>Identification and distribution of gene clusters putatively required for synthesis of sphingolipid metabolism inhibitors in phylogenetically diverse species of the filamentous fungus Fusarium.</title>
        <authorList>
            <person name="Kim H.-S."/>
            <person name="Busman M."/>
            <person name="Brown D.W."/>
            <person name="Divon H."/>
            <person name="Uhlig S."/>
            <person name="Proctor R.H."/>
        </authorList>
    </citation>
    <scope>NUCLEOTIDE SEQUENCE [LARGE SCALE GENOMIC DNA]</scope>
    <source>
        <strain evidence="1 2">NRRL 66235</strain>
    </source>
</reference>
<protein>
    <submittedName>
        <fullName evidence="1">Glucan endo-1 3-alpha-glucosidase agn1</fullName>
    </submittedName>
</protein>
<dbReference type="AlphaFoldDB" id="A0A8H5YW22"/>
<dbReference type="OrthoDB" id="1046782at2759"/>
<evidence type="ECO:0000313" key="2">
    <source>
        <dbReference type="Proteomes" id="UP000544331"/>
    </source>
</evidence>
<dbReference type="Proteomes" id="UP000544331">
    <property type="component" value="Unassembled WGS sequence"/>
</dbReference>
<sequence length="171" mass="19611">MYRLVQQELRSSEATKKCPDSKAEREEIHQQFSQASPVAGEFLVYSTVLGKRFCVTEQGRMAIVPPHTRKTDIICVMKGAYMPVENMIMAPFFNLERQGKQNYYPTDFDEYAKNGDKSASSQIPFPVSLNYPVAIPVLACHIERAWQNIDKWWRDLCEAPCGYYSSCSYDS</sequence>
<gene>
    <name evidence="1" type="ORF">FMUND_5296</name>
</gene>
<keyword evidence="2" id="KW-1185">Reference proteome</keyword>
<proteinExistence type="predicted"/>
<organism evidence="1 2">
    <name type="scientific">Fusarium mundagurra</name>
    <dbReference type="NCBI Taxonomy" id="1567541"/>
    <lineage>
        <taxon>Eukaryota</taxon>
        <taxon>Fungi</taxon>
        <taxon>Dikarya</taxon>
        <taxon>Ascomycota</taxon>
        <taxon>Pezizomycotina</taxon>
        <taxon>Sordariomycetes</taxon>
        <taxon>Hypocreomycetidae</taxon>
        <taxon>Hypocreales</taxon>
        <taxon>Nectriaceae</taxon>
        <taxon>Fusarium</taxon>
        <taxon>Fusarium fujikuroi species complex</taxon>
    </lineage>
</organism>
<name>A0A8H5YW22_9HYPO</name>
<accession>A0A8H5YW22</accession>
<comment type="caution">
    <text evidence="1">The sequence shown here is derived from an EMBL/GenBank/DDBJ whole genome shotgun (WGS) entry which is preliminary data.</text>
</comment>